<protein>
    <submittedName>
        <fullName evidence="1">Uncharacterized protein</fullName>
    </submittedName>
</protein>
<gene>
    <name evidence="1" type="ORF">NAS2_1086</name>
</gene>
<accession>A0A4P2VNH4</accession>
<evidence type="ECO:0000313" key="2">
    <source>
        <dbReference type="Proteomes" id="UP000509448"/>
    </source>
</evidence>
<reference evidence="1 2" key="1">
    <citation type="journal article" date="2019" name="ISME J.">
        <title>Isolation and characterization of a thermophilic sulfur- and iron-reducing thaumarchaeote from a terrestrial acidic hot spring.</title>
        <authorList>
            <person name="Kato S."/>
            <person name="Itoh T."/>
            <person name="Yuki M."/>
            <person name="Nagamori M."/>
            <person name="Ohnishi M."/>
            <person name="Uematsu K."/>
            <person name="Suzuki K."/>
            <person name="Takashina T."/>
            <person name="Ohkuma M."/>
        </authorList>
    </citation>
    <scope>NUCLEOTIDE SEQUENCE [LARGE SCALE GENOMIC DNA]</scope>
    <source>
        <strain evidence="1 2">NAS-02</strain>
    </source>
</reference>
<dbReference type="EMBL" id="AP018732">
    <property type="protein sequence ID" value="BBE42475.1"/>
    <property type="molecule type" value="Genomic_DNA"/>
</dbReference>
<evidence type="ECO:0000313" key="1">
    <source>
        <dbReference type="EMBL" id="BBE42475.1"/>
    </source>
</evidence>
<dbReference type="AlphaFoldDB" id="A0A4P2VNH4"/>
<proteinExistence type="predicted"/>
<keyword evidence="2" id="KW-1185">Reference proteome</keyword>
<organism evidence="1 2">
    <name type="scientific">Conexivisphaera calida</name>
    <dbReference type="NCBI Taxonomy" id="1874277"/>
    <lineage>
        <taxon>Archaea</taxon>
        <taxon>Nitrososphaerota</taxon>
        <taxon>Conexivisphaeria</taxon>
        <taxon>Conexivisphaerales</taxon>
        <taxon>Conexivisphaeraceae</taxon>
        <taxon>Conexivisphaera</taxon>
    </lineage>
</organism>
<dbReference type="KEGG" id="ccai:NAS2_1086"/>
<dbReference type="Proteomes" id="UP000509448">
    <property type="component" value="Chromosome"/>
</dbReference>
<name>A0A4P2VNH4_9ARCH</name>
<sequence length="224" mass="24659">MMSGEDVWEYDEDEWREVPGWTGHSAVDGTAPPDLNRVLGRQVGRTESHIIRAAHAERNADAKGIVREVAPRLNISGRALDRVLELVDRAKDGSARERAVAALYAARAAPIGALVDALVEAGLMDGRDEYYPFRTAYRCGLSPGPMDAATAANVYSIHRLPRTGRELARHGLLDAADRFIRKAIAEAPVEGGRTYRARAVAALHEIDRQLRGVVLDWGEVDEKW</sequence>